<accession>A0ABW1J736</accession>
<feature type="transmembrane region" description="Helical" evidence="6">
    <location>
        <begin position="254"/>
        <end position="276"/>
    </location>
</feature>
<evidence type="ECO:0000256" key="1">
    <source>
        <dbReference type="ARBA" id="ARBA00004141"/>
    </source>
</evidence>
<dbReference type="PANTHER" id="PTHR43701:SF2">
    <property type="entry name" value="MEMBRANE TRANSPORTER PROTEIN YJNA-RELATED"/>
    <property type="match status" value="1"/>
</dbReference>
<dbReference type="Proteomes" id="UP001596302">
    <property type="component" value="Unassembled WGS sequence"/>
</dbReference>
<organism evidence="8 9">
    <name type="scientific">Pseudonocardia hispaniensis</name>
    <dbReference type="NCBI Taxonomy" id="904933"/>
    <lineage>
        <taxon>Bacteria</taxon>
        <taxon>Bacillati</taxon>
        <taxon>Actinomycetota</taxon>
        <taxon>Actinomycetes</taxon>
        <taxon>Pseudonocardiales</taxon>
        <taxon>Pseudonocardiaceae</taxon>
        <taxon>Pseudonocardia</taxon>
    </lineage>
</organism>
<keyword evidence="5 6" id="KW-0472">Membrane</keyword>
<keyword evidence="4 6" id="KW-1133">Transmembrane helix</keyword>
<evidence type="ECO:0000256" key="7">
    <source>
        <dbReference type="SAM" id="MobiDB-lite"/>
    </source>
</evidence>
<dbReference type="EMBL" id="JBHSQW010000039">
    <property type="protein sequence ID" value="MFC5996469.1"/>
    <property type="molecule type" value="Genomic_DNA"/>
</dbReference>
<dbReference type="Pfam" id="PF01925">
    <property type="entry name" value="TauE"/>
    <property type="match status" value="1"/>
</dbReference>
<feature type="region of interest" description="Disordered" evidence="7">
    <location>
        <begin position="122"/>
        <end position="149"/>
    </location>
</feature>
<keyword evidence="3 6" id="KW-0812">Transmembrane</keyword>
<comment type="caution">
    <text evidence="8">The sequence shown here is derived from an EMBL/GenBank/DDBJ whole genome shotgun (WGS) entry which is preliminary data.</text>
</comment>
<protein>
    <recommendedName>
        <fullName evidence="6">Probable membrane transporter protein</fullName>
    </recommendedName>
</protein>
<keyword evidence="9" id="KW-1185">Reference proteome</keyword>
<name>A0ABW1J736_9PSEU</name>
<feature type="transmembrane region" description="Helical" evidence="6">
    <location>
        <begin position="44"/>
        <end position="61"/>
    </location>
</feature>
<keyword evidence="6" id="KW-1003">Cell membrane</keyword>
<feature type="transmembrane region" description="Helical" evidence="6">
    <location>
        <begin position="224"/>
        <end position="242"/>
    </location>
</feature>
<feature type="compositionally biased region" description="Low complexity" evidence="7">
    <location>
        <begin position="133"/>
        <end position="149"/>
    </location>
</feature>
<feature type="transmembrane region" description="Helical" evidence="6">
    <location>
        <begin position="162"/>
        <end position="190"/>
    </location>
</feature>
<gene>
    <name evidence="8" type="ORF">ACFQE5_19885</name>
</gene>
<feature type="transmembrane region" description="Helical" evidence="6">
    <location>
        <begin position="196"/>
        <end position="217"/>
    </location>
</feature>
<evidence type="ECO:0000256" key="5">
    <source>
        <dbReference type="ARBA" id="ARBA00023136"/>
    </source>
</evidence>
<proteinExistence type="inferred from homology"/>
<evidence type="ECO:0000256" key="4">
    <source>
        <dbReference type="ARBA" id="ARBA00022989"/>
    </source>
</evidence>
<feature type="transmembrane region" description="Helical" evidence="6">
    <location>
        <begin position="73"/>
        <end position="92"/>
    </location>
</feature>
<evidence type="ECO:0000256" key="6">
    <source>
        <dbReference type="RuleBase" id="RU363041"/>
    </source>
</evidence>
<reference evidence="9" key="1">
    <citation type="journal article" date="2019" name="Int. J. Syst. Evol. Microbiol.">
        <title>The Global Catalogue of Microorganisms (GCM) 10K type strain sequencing project: providing services to taxonomists for standard genome sequencing and annotation.</title>
        <authorList>
            <consortium name="The Broad Institute Genomics Platform"/>
            <consortium name="The Broad Institute Genome Sequencing Center for Infectious Disease"/>
            <person name="Wu L."/>
            <person name="Ma J."/>
        </authorList>
    </citation>
    <scope>NUCLEOTIDE SEQUENCE [LARGE SCALE GENOMIC DNA]</scope>
    <source>
        <strain evidence="9">CCM 8391</strain>
    </source>
</reference>
<dbReference type="InterPro" id="IPR002781">
    <property type="entry name" value="TM_pro_TauE-like"/>
</dbReference>
<evidence type="ECO:0000256" key="2">
    <source>
        <dbReference type="ARBA" id="ARBA00009142"/>
    </source>
</evidence>
<dbReference type="PANTHER" id="PTHR43701">
    <property type="entry name" value="MEMBRANE TRANSPORTER PROTEIN MJ0441-RELATED"/>
    <property type="match status" value="1"/>
</dbReference>
<sequence length="280" mass="27531">MIAASAVALGLVVGTVIGALGGGGGVLAVPVLVYLLGQTAQEATTSSLVIVGITALVGALARTRAGLVRWRTGLAFGLIGVGAAYLGTMLNARLPQPVLLLAFAALILVCATAMLIKAPAGDDTGPAEPPEPATGSGATRSATAVATRAPVRGSRTATAAKVVLAGLAVGFLTGLLGVGGGFLVVPALVFALRMPIAPAIGTSLLIIVINSVASLGARAGHLTLDWAVVAPFLIAAIVASFAGKRVADRLPGRALGRAFAVLLLLVGVFVAGQSLLSLAS</sequence>
<evidence type="ECO:0000313" key="8">
    <source>
        <dbReference type="EMBL" id="MFC5996469.1"/>
    </source>
</evidence>
<evidence type="ECO:0000256" key="3">
    <source>
        <dbReference type="ARBA" id="ARBA00022692"/>
    </source>
</evidence>
<comment type="subcellular location">
    <subcellularLocation>
        <location evidence="6">Cell membrane</location>
        <topology evidence="6">Multi-pass membrane protein</topology>
    </subcellularLocation>
    <subcellularLocation>
        <location evidence="1">Membrane</location>
        <topology evidence="1">Multi-pass membrane protein</topology>
    </subcellularLocation>
</comment>
<comment type="similarity">
    <text evidence="2 6">Belongs to the 4-toluene sulfonate uptake permease (TSUP) (TC 2.A.102) family.</text>
</comment>
<dbReference type="InterPro" id="IPR051598">
    <property type="entry name" value="TSUP/Inactive_protease-like"/>
</dbReference>
<dbReference type="RefSeq" id="WP_379587146.1">
    <property type="nucleotide sequence ID" value="NZ_JBHSQW010000039.1"/>
</dbReference>
<feature type="transmembrane region" description="Helical" evidence="6">
    <location>
        <begin position="98"/>
        <end position="116"/>
    </location>
</feature>
<evidence type="ECO:0000313" key="9">
    <source>
        <dbReference type="Proteomes" id="UP001596302"/>
    </source>
</evidence>